<keyword evidence="4" id="KW-1134">Transmembrane beta strand</keyword>
<evidence type="ECO:0000313" key="13">
    <source>
        <dbReference type="EMBL" id="AIJ06731.1"/>
    </source>
</evidence>
<dbReference type="GO" id="GO:0009297">
    <property type="term" value="P:pilus assembly"/>
    <property type="evidence" value="ECO:0007669"/>
    <property type="project" value="InterPro"/>
</dbReference>
<dbReference type="Gene3D" id="3.10.20.410">
    <property type="match status" value="1"/>
</dbReference>
<dbReference type="InterPro" id="IPR025949">
    <property type="entry name" value="PapC-like_C"/>
</dbReference>
<evidence type="ECO:0000256" key="4">
    <source>
        <dbReference type="ARBA" id="ARBA00022452"/>
    </source>
</evidence>
<feature type="domain" description="PapC N-terminal" evidence="12">
    <location>
        <begin position="31"/>
        <end position="182"/>
    </location>
</feature>
<feature type="domain" description="PapC-like C-terminal" evidence="11">
    <location>
        <begin position="771"/>
        <end position="825"/>
    </location>
</feature>
<dbReference type="RefSeq" id="WP_370634699.1">
    <property type="nucleotide sequence ID" value="NZ_CP006664.1"/>
</dbReference>
<feature type="chain" id="PRO_5001714486" evidence="10">
    <location>
        <begin position="29"/>
        <end position="849"/>
    </location>
</feature>
<dbReference type="Gene3D" id="2.60.40.2070">
    <property type="match status" value="1"/>
</dbReference>
<dbReference type="GO" id="GO:0015473">
    <property type="term" value="F:fimbrial usher porin activity"/>
    <property type="evidence" value="ECO:0007669"/>
    <property type="project" value="InterPro"/>
</dbReference>
<keyword evidence="9" id="KW-1029">Fimbrium biogenesis</keyword>
<keyword evidence="3 9" id="KW-0813">Transport</keyword>
<evidence type="ECO:0000256" key="7">
    <source>
        <dbReference type="ARBA" id="ARBA00023136"/>
    </source>
</evidence>
<dbReference type="Gene3D" id="2.60.40.2610">
    <property type="entry name" value="Outer membrane usher protein FimD, plug domain"/>
    <property type="match status" value="1"/>
</dbReference>
<organism evidence="13 14">
    <name type="scientific">Edwardsiella anguillarum ET080813</name>
    <dbReference type="NCBI Taxonomy" id="667120"/>
    <lineage>
        <taxon>Bacteria</taxon>
        <taxon>Pseudomonadati</taxon>
        <taxon>Pseudomonadota</taxon>
        <taxon>Gammaproteobacteria</taxon>
        <taxon>Enterobacterales</taxon>
        <taxon>Hafniaceae</taxon>
        <taxon>Edwardsiella</taxon>
    </lineage>
</organism>
<keyword evidence="7 9" id="KW-0472">Membrane</keyword>
<sequence length="849" mass="92674">MMKNNKQFTISKIAVSVLLSLWAGSAYAVDFNTDVLDAADKKNIDFSRFSQAGYIMPGQYQMQVMVNGQAISPSSLPVSFLDQTGPAPRNGEQALPQACLTPQMVTLIGLTASSLEKVTYWDDGKCADLTALKGVTLRPDLSNGILAINMPQAWMEYSDASWLPPSRWDNGIPGLLLDYNISATANNPHQGRQSQSVNYNGTIGANLASWRMRADYQGAVNHISGSGQGSDTQFDWNRFYMYRAIPRWRAKLTLGENYTNSDIFNAWRYLGTSLESDDRMLPPKLRGYAPQISGIADTNARVVVSQQGRILYDSTVPAGPFTIQDLDSSVRGRLNVEIIEQNGQKKTFQVDTASVPYLTRPGQIRYKLFSGRSRNGNHTTEGPLFMAGEASWGINNTWSLYGGAVAAGEYNALALGAGRDLYQLGTLAVDVTQSVANLPGIGTKQGKSWRLSYSKRFDEANADITFAGYRFSERNYMTMEQYLDARYRNNLRGREKELYTVSLNKSFDDWNTSIGVQYSYQTYWDQRSSDNYSVSLNNYFDVFGIKNISAGISASRARYSRNSDIPGANDAYNDSIFMRLSIPWNNGTVSYSGNMSAGRYTQTAGYSDSLNGGLDSYNVSAGLSTGDNQGNQGQVSGYYNHSSPLANLSANFSTLQRGYTSFGLNASGGATLTTKGIALHAGGVNGGTRLLVDTDGIGGVPIDGGRVFTNRWGIGVVTDVNSYYRNTTSVDLNKLPEDMEATRSVVESVLTEGAIGYRKFEVLKGARLFVVLRLADNTVPPFGASVTNAQGRELGMVGDAGLAWLSGVVAGEKINVGWGEQVHCVSQVPEKIKSEQQLLLPCRVPGEIK</sequence>
<keyword evidence="6 10" id="KW-0732">Signal</keyword>
<feature type="signal peptide" evidence="10">
    <location>
        <begin position="1"/>
        <end position="28"/>
    </location>
</feature>
<accession>A0A076LEX3</accession>
<dbReference type="KEGG" id="ete:ETEE_0251"/>
<dbReference type="PANTHER" id="PTHR30451:SF10">
    <property type="entry name" value="OUTER MEMBRANE USHER PROTEIN YFCU-RELATED"/>
    <property type="match status" value="1"/>
</dbReference>
<dbReference type="GO" id="GO:0009279">
    <property type="term" value="C:cell outer membrane"/>
    <property type="evidence" value="ECO:0007669"/>
    <property type="project" value="UniProtKB-SubCell"/>
</dbReference>
<dbReference type="Pfam" id="PF13954">
    <property type="entry name" value="PapC_N"/>
    <property type="match status" value="1"/>
</dbReference>
<comment type="similarity">
    <text evidence="2 9">Belongs to the fimbrial export usher family.</text>
</comment>
<proteinExistence type="inferred from homology"/>
<dbReference type="InterPro" id="IPR025885">
    <property type="entry name" value="PapC_N"/>
</dbReference>
<evidence type="ECO:0000313" key="14">
    <source>
        <dbReference type="Proteomes" id="UP000028681"/>
    </source>
</evidence>
<dbReference type="GeneID" id="33938049"/>
<gene>
    <name evidence="13" type="primary">papC</name>
    <name evidence="13" type="ORF">ETEE_0251</name>
</gene>
<dbReference type="InterPro" id="IPR043142">
    <property type="entry name" value="PapC-like_C_sf"/>
</dbReference>
<dbReference type="InterPro" id="IPR042186">
    <property type="entry name" value="FimD_plug_dom"/>
</dbReference>
<evidence type="ECO:0000259" key="12">
    <source>
        <dbReference type="Pfam" id="PF13954"/>
    </source>
</evidence>
<dbReference type="AlphaFoldDB" id="A0A076LEX3"/>
<dbReference type="Gene3D" id="2.60.40.3110">
    <property type="match status" value="1"/>
</dbReference>
<dbReference type="EMBL" id="CP006664">
    <property type="protein sequence ID" value="AIJ06731.1"/>
    <property type="molecule type" value="Genomic_DNA"/>
</dbReference>
<dbReference type="Pfam" id="PF00577">
    <property type="entry name" value="Usher"/>
    <property type="match status" value="1"/>
</dbReference>
<dbReference type="InterPro" id="IPR000015">
    <property type="entry name" value="Fimb_usher"/>
</dbReference>
<reference evidence="13 14" key="1">
    <citation type="journal article" date="2012" name="PLoS ONE">
        <title>Edwardsiella comparative phylogenomics reveal the new intra/inter-species taxonomic relationships, virulence evolution and niche adaptation mechanisms.</title>
        <authorList>
            <person name="Yang M."/>
            <person name="Lv Y."/>
            <person name="Xiao J."/>
            <person name="Wu H."/>
            <person name="Zheng H."/>
            <person name="Liu Q."/>
            <person name="Zhang Y."/>
            <person name="Wang Q."/>
        </authorList>
    </citation>
    <scope>NUCLEOTIDE SEQUENCE [LARGE SCALE GENOMIC DNA]</scope>
    <source>
        <strain evidence="14">080813</strain>
    </source>
</reference>
<dbReference type="InterPro" id="IPR037224">
    <property type="entry name" value="PapC_N_sf"/>
</dbReference>
<evidence type="ECO:0000259" key="11">
    <source>
        <dbReference type="Pfam" id="PF13953"/>
    </source>
</evidence>
<dbReference type="PROSITE" id="PS01151">
    <property type="entry name" value="FIMBRIAL_USHER"/>
    <property type="match status" value="1"/>
</dbReference>
<evidence type="ECO:0000256" key="5">
    <source>
        <dbReference type="ARBA" id="ARBA00022692"/>
    </source>
</evidence>
<dbReference type="Pfam" id="PF13953">
    <property type="entry name" value="PapC_C"/>
    <property type="match status" value="1"/>
</dbReference>
<comment type="subcellular location">
    <subcellularLocation>
        <location evidence="1 9">Cell outer membrane</location>
        <topology evidence="1 9">Multi-pass membrane protein</topology>
    </subcellularLocation>
</comment>
<dbReference type="SUPFAM" id="SSF141729">
    <property type="entry name" value="FimD N-terminal domain-like"/>
    <property type="match status" value="1"/>
</dbReference>
<evidence type="ECO:0000256" key="1">
    <source>
        <dbReference type="ARBA" id="ARBA00004571"/>
    </source>
</evidence>
<evidence type="ECO:0000256" key="3">
    <source>
        <dbReference type="ARBA" id="ARBA00022448"/>
    </source>
</evidence>
<keyword evidence="8 9" id="KW-0998">Cell outer membrane</keyword>
<evidence type="ECO:0000256" key="2">
    <source>
        <dbReference type="ARBA" id="ARBA00008064"/>
    </source>
</evidence>
<protein>
    <submittedName>
        <fullName evidence="13">P pilus assembly protein, porin PapC</fullName>
    </submittedName>
</protein>
<name>A0A076LEX3_9GAMM</name>
<dbReference type="PANTHER" id="PTHR30451">
    <property type="entry name" value="OUTER MEMBRANE USHER PROTEIN"/>
    <property type="match status" value="1"/>
</dbReference>
<evidence type="ECO:0000256" key="8">
    <source>
        <dbReference type="ARBA" id="ARBA00023237"/>
    </source>
</evidence>
<keyword evidence="5 9" id="KW-0812">Transmembrane</keyword>
<evidence type="ECO:0000256" key="6">
    <source>
        <dbReference type="ARBA" id="ARBA00022729"/>
    </source>
</evidence>
<evidence type="ECO:0000256" key="10">
    <source>
        <dbReference type="SAM" id="SignalP"/>
    </source>
</evidence>
<dbReference type="InterPro" id="IPR018030">
    <property type="entry name" value="Fimbrial_membr_usher_CS"/>
</dbReference>
<dbReference type="Proteomes" id="UP000028681">
    <property type="component" value="Chromosome"/>
</dbReference>
<dbReference type="HOGENOM" id="CLU_009120_1_1_6"/>
<evidence type="ECO:0000256" key="9">
    <source>
        <dbReference type="RuleBase" id="RU003884"/>
    </source>
</evidence>